<dbReference type="InterPro" id="IPR035093">
    <property type="entry name" value="RelE/ParE_toxin_dom_sf"/>
</dbReference>
<dbReference type="InterPro" id="IPR051803">
    <property type="entry name" value="TA_system_RelE-like_toxin"/>
</dbReference>
<evidence type="ECO:0000313" key="3">
    <source>
        <dbReference type="EMBL" id="WBE24762.1"/>
    </source>
</evidence>
<protein>
    <submittedName>
        <fullName evidence="3">Type II toxin-antitoxin system RelE/ParE family toxin</fullName>
    </submittedName>
</protein>
<dbReference type="Proteomes" id="UP001212189">
    <property type="component" value="Chromosome"/>
</dbReference>
<dbReference type="PANTHER" id="PTHR33755">
    <property type="entry name" value="TOXIN PARE1-RELATED"/>
    <property type="match status" value="1"/>
</dbReference>
<proteinExistence type="inferred from homology"/>
<sequence length="100" mass="11418">MALGFRLTRDAQQDLKATHRVTADTWGQEQSRKYLEGMRDTIKLLVEFPSQGLDRPDVGDGVVSFPYGSHMLYYRVENDIAVVFAVLHQRMVPEGHLQGR</sequence>
<dbReference type="Gene3D" id="3.30.2310.20">
    <property type="entry name" value="RelE-like"/>
    <property type="match status" value="1"/>
</dbReference>
<dbReference type="RefSeq" id="WP_269817706.1">
    <property type="nucleotide sequence ID" value="NZ_CP114976.1"/>
</dbReference>
<keyword evidence="2" id="KW-1277">Toxin-antitoxin system</keyword>
<reference evidence="3 4" key="1">
    <citation type="submission" date="2022-12" db="EMBL/GenBank/DDBJ databases">
        <title>Coexistence and Characterization of a Novel Tigecycline Resistance gene tet(X) variant and blaNDM-1 in a Pseudomonas caeni Isolate of Chicken Origin.</title>
        <authorList>
            <person name="Lu X."/>
            <person name="Zhang L."/>
            <person name="Li R."/>
            <person name="Wang Z."/>
        </authorList>
    </citation>
    <scope>NUCLEOTIDE SEQUENCE [LARGE SCALE GENOMIC DNA]</scope>
    <source>
        <strain evidence="3 4">CE14</strain>
    </source>
</reference>
<dbReference type="EMBL" id="CP114976">
    <property type="protein sequence ID" value="WBE24762.1"/>
    <property type="molecule type" value="Genomic_DNA"/>
</dbReference>
<evidence type="ECO:0000313" key="4">
    <source>
        <dbReference type="Proteomes" id="UP001212189"/>
    </source>
</evidence>
<evidence type="ECO:0000256" key="2">
    <source>
        <dbReference type="ARBA" id="ARBA00022649"/>
    </source>
</evidence>
<dbReference type="KEGG" id="dce:O6P33_10365"/>
<dbReference type="AlphaFoldDB" id="A0AAF0AKF9"/>
<dbReference type="PANTHER" id="PTHR33755:SF9">
    <property type="entry name" value="TOXIN PARE1"/>
    <property type="match status" value="1"/>
</dbReference>
<gene>
    <name evidence="3" type="ORF">O6P33_10365</name>
</gene>
<accession>A0AAF0AKF9</accession>
<keyword evidence="4" id="KW-1185">Reference proteome</keyword>
<evidence type="ECO:0000256" key="1">
    <source>
        <dbReference type="ARBA" id="ARBA00006226"/>
    </source>
</evidence>
<dbReference type="Pfam" id="PF05016">
    <property type="entry name" value="ParE_toxin"/>
    <property type="match status" value="1"/>
</dbReference>
<dbReference type="InterPro" id="IPR007712">
    <property type="entry name" value="RelE/ParE_toxin"/>
</dbReference>
<name>A0AAF0AKF9_9GAMM</name>
<comment type="similarity">
    <text evidence="1">Belongs to the RelE toxin family.</text>
</comment>
<organism evidence="3 4">
    <name type="scientific">Denitrificimonas caeni</name>
    <dbReference type="NCBI Taxonomy" id="521720"/>
    <lineage>
        <taxon>Bacteria</taxon>
        <taxon>Pseudomonadati</taxon>
        <taxon>Pseudomonadota</taxon>
        <taxon>Gammaproteobacteria</taxon>
        <taxon>Pseudomonadales</taxon>
        <taxon>Pseudomonadaceae</taxon>
        <taxon>Denitrificimonas</taxon>
    </lineage>
</organism>